<dbReference type="Pfam" id="PF09351">
    <property type="entry name" value="DUF1993"/>
    <property type="match status" value="1"/>
</dbReference>
<dbReference type="InterPro" id="IPR018531">
    <property type="entry name" value="DUF1993"/>
</dbReference>
<protein>
    <submittedName>
        <fullName evidence="1">DUF1993 domain-containing protein</fullName>
    </submittedName>
</protein>
<keyword evidence="2" id="KW-1185">Reference proteome</keyword>
<evidence type="ECO:0000313" key="1">
    <source>
        <dbReference type="EMBL" id="MBO3273981.1"/>
    </source>
</evidence>
<reference evidence="1 2" key="1">
    <citation type="submission" date="2020-12" db="EMBL/GenBank/DDBJ databases">
        <title>Pseudomonas schmalbachii sp. nov. isolated from millipede gut.</title>
        <authorList>
            <person name="Shelomi M."/>
        </authorList>
    </citation>
    <scope>NUCLEOTIDE SEQUENCE [LARGE SCALE GENOMIC DNA]</scope>
    <source>
        <strain evidence="1 2">Milli4</strain>
    </source>
</reference>
<dbReference type="Proteomes" id="UP000669060">
    <property type="component" value="Unassembled WGS sequence"/>
</dbReference>
<comment type="caution">
    <text evidence="1">The sequence shown here is derived from an EMBL/GenBank/DDBJ whole genome shotgun (WGS) entry which is preliminary data.</text>
</comment>
<proteinExistence type="predicted"/>
<dbReference type="PANTHER" id="PTHR36922">
    <property type="entry name" value="BLL2446 PROTEIN"/>
    <property type="match status" value="1"/>
</dbReference>
<name>A0ABS3TK04_9PSED</name>
<dbReference type="PANTHER" id="PTHR36922:SF1">
    <property type="entry name" value="DUF1993 DOMAIN-CONTAINING PROTEIN"/>
    <property type="match status" value="1"/>
</dbReference>
<organism evidence="1 2">
    <name type="scientific">Pseudomonas schmalbachii</name>
    <dbReference type="NCBI Taxonomy" id="2816993"/>
    <lineage>
        <taxon>Bacteria</taxon>
        <taxon>Pseudomonadati</taxon>
        <taxon>Pseudomonadota</taxon>
        <taxon>Gammaproteobacteria</taxon>
        <taxon>Pseudomonadales</taxon>
        <taxon>Pseudomonadaceae</taxon>
        <taxon>Pseudomonas</taxon>
    </lineage>
</organism>
<gene>
    <name evidence="1" type="ORF">JFY56_01925</name>
</gene>
<dbReference type="InterPro" id="IPR034660">
    <property type="entry name" value="DinB/YfiT-like"/>
</dbReference>
<dbReference type="EMBL" id="JAELYA010000001">
    <property type="protein sequence ID" value="MBO3273981.1"/>
    <property type="molecule type" value="Genomic_DNA"/>
</dbReference>
<accession>A0ABS3TK04</accession>
<sequence>MSLSIYEASVPVFIRMLGNLSTILGKAAAHAEAKSIDQAVLVNARLAPDMFALARQVQIASDSAKGCAARLAGVDVPSYPDEETTLEQLQARIAKTVEFLKAIKPEQLEGSEKRTINLKMRTREVSFSGRDFLLGFAMPNFYFHVTTAYDILRHNGVEVGKMDFLGGV</sequence>
<dbReference type="RefSeq" id="WP_208311798.1">
    <property type="nucleotide sequence ID" value="NZ_JAELYA010000001.1"/>
</dbReference>
<dbReference type="Gene3D" id="1.20.120.450">
    <property type="entry name" value="dinb family like domain"/>
    <property type="match status" value="1"/>
</dbReference>
<evidence type="ECO:0000313" key="2">
    <source>
        <dbReference type="Proteomes" id="UP000669060"/>
    </source>
</evidence>
<dbReference type="SUPFAM" id="SSF109854">
    <property type="entry name" value="DinB/YfiT-like putative metalloenzymes"/>
    <property type="match status" value="1"/>
</dbReference>